<sequence length="305" mass="30611">MSRAVKYNEFGPASVLRVENLDAPKPKAGKVRIAVKAAGINPSDSKTREGVMHGPSFTFPAGTGRELAGIVESVGEGVGELSVGDEVFGLVASGAVADLAVTNPANLARKPAGLDWATAGALSLAGQTAFNAVRSQSITASDVVLVSAATGGVGVIAAQLARLAGATVIGTASEANHEFLESLGVIPVSYADAAGTTLADRVRSVAPGPVTVVLDQHGRDTIQAGFDLGVAPGRINTIAADAADYGVEGVGRGPIDTATLATLAGLVVDGSLVVPIAATFPIEETRAAFELLDGGHVRGKVVIVF</sequence>
<dbReference type="Proteomes" id="UP000536685">
    <property type="component" value="Unassembled WGS sequence"/>
</dbReference>
<dbReference type="InterPro" id="IPR011032">
    <property type="entry name" value="GroES-like_sf"/>
</dbReference>
<evidence type="ECO:0000313" key="4">
    <source>
        <dbReference type="Proteomes" id="UP000536685"/>
    </source>
</evidence>
<dbReference type="PANTHER" id="PTHR44154">
    <property type="entry name" value="QUINONE OXIDOREDUCTASE"/>
    <property type="match status" value="1"/>
</dbReference>
<dbReference type="Gene3D" id="3.40.50.720">
    <property type="entry name" value="NAD(P)-binding Rossmann-like Domain"/>
    <property type="match status" value="1"/>
</dbReference>
<feature type="domain" description="Enoyl reductase (ER)" evidence="2">
    <location>
        <begin position="11"/>
        <end position="303"/>
    </location>
</feature>
<dbReference type="RefSeq" id="WP_184234386.1">
    <property type="nucleotide sequence ID" value="NZ_JACHMJ010000001.1"/>
</dbReference>
<dbReference type="InterPro" id="IPR013154">
    <property type="entry name" value="ADH-like_N"/>
</dbReference>
<reference evidence="3 4" key="1">
    <citation type="submission" date="2020-08" db="EMBL/GenBank/DDBJ databases">
        <title>Sequencing the genomes of 1000 actinobacteria strains.</title>
        <authorList>
            <person name="Klenk H.-P."/>
        </authorList>
    </citation>
    <scope>NUCLEOTIDE SEQUENCE [LARGE SCALE GENOMIC DNA]</scope>
    <source>
        <strain evidence="3 4">DSM 105784</strain>
    </source>
</reference>
<dbReference type="CDD" id="cd05289">
    <property type="entry name" value="MDR_like_2"/>
    <property type="match status" value="1"/>
</dbReference>
<dbReference type="AlphaFoldDB" id="A0A841AMK7"/>
<dbReference type="InterPro" id="IPR036291">
    <property type="entry name" value="NAD(P)-bd_dom_sf"/>
</dbReference>
<dbReference type="EMBL" id="JACHMJ010000001">
    <property type="protein sequence ID" value="MBB5842765.1"/>
    <property type="molecule type" value="Genomic_DNA"/>
</dbReference>
<comment type="caution">
    <text evidence="3">The sequence shown here is derived from an EMBL/GenBank/DDBJ whole genome shotgun (WGS) entry which is preliminary data.</text>
</comment>
<protein>
    <submittedName>
        <fullName evidence="3">NADPH:quinone reductase-like Zn-dependent oxidoreductase</fullName>
    </submittedName>
</protein>
<evidence type="ECO:0000313" key="3">
    <source>
        <dbReference type="EMBL" id="MBB5842765.1"/>
    </source>
</evidence>
<organism evidence="3 4">
    <name type="scientific">Conyzicola lurida</name>
    <dbReference type="NCBI Taxonomy" id="1172621"/>
    <lineage>
        <taxon>Bacteria</taxon>
        <taxon>Bacillati</taxon>
        <taxon>Actinomycetota</taxon>
        <taxon>Actinomycetes</taxon>
        <taxon>Micrococcales</taxon>
        <taxon>Microbacteriaceae</taxon>
        <taxon>Conyzicola</taxon>
    </lineage>
</organism>
<dbReference type="PANTHER" id="PTHR44154:SF1">
    <property type="entry name" value="QUINONE OXIDOREDUCTASE"/>
    <property type="match status" value="1"/>
</dbReference>
<name>A0A841AMK7_9MICO</name>
<proteinExistence type="predicted"/>
<keyword evidence="1" id="KW-0521">NADP</keyword>
<dbReference type="SUPFAM" id="SSF50129">
    <property type="entry name" value="GroES-like"/>
    <property type="match status" value="1"/>
</dbReference>
<gene>
    <name evidence="3" type="ORF">HD599_001088</name>
</gene>
<accession>A0A841AMK7</accession>
<dbReference type="SUPFAM" id="SSF51735">
    <property type="entry name" value="NAD(P)-binding Rossmann-fold domains"/>
    <property type="match status" value="1"/>
</dbReference>
<dbReference type="GO" id="GO:0016491">
    <property type="term" value="F:oxidoreductase activity"/>
    <property type="evidence" value="ECO:0007669"/>
    <property type="project" value="InterPro"/>
</dbReference>
<dbReference type="Pfam" id="PF13602">
    <property type="entry name" value="ADH_zinc_N_2"/>
    <property type="match status" value="1"/>
</dbReference>
<dbReference type="InterPro" id="IPR020843">
    <property type="entry name" value="ER"/>
</dbReference>
<keyword evidence="4" id="KW-1185">Reference proteome</keyword>
<evidence type="ECO:0000259" key="2">
    <source>
        <dbReference type="SMART" id="SM00829"/>
    </source>
</evidence>
<evidence type="ECO:0000256" key="1">
    <source>
        <dbReference type="ARBA" id="ARBA00022857"/>
    </source>
</evidence>
<dbReference type="SMART" id="SM00829">
    <property type="entry name" value="PKS_ER"/>
    <property type="match status" value="1"/>
</dbReference>
<dbReference type="Pfam" id="PF08240">
    <property type="entry name" value="ADH_N"/>
    <property type="match status" value="1"/>
</dbReference>
<dbReference type="InterPro" id="IPR051603">
    <property type="entry name" value="Zinc-ADH_QOR/CCCR"/>
</dbReference>
<dbReference type="Gene3D" id="3.90.180.10">
    <property type="entry name" value="Medium-chain alcohol dehydrogenases, catalytic domain"/>
    <property type="match status" value="1"/>
</dbReference>